<dbReference type="InterPro" id="IPR047057">
    <property type="entry name" value="MerR_fam"/>
</dbReference>
<sequence>MMISFCRMGPSLPQWMRRRPRLGTGQRADQRGVLAVRCLRGKISGGSHTMRISQLSEQAGLPVGTVKFYLRTGLLHAGRATSATQAVYDQSHVERLRLVRALLEVGKLSHAEIQRILAALSAPPTEPLQTMEVLGLAAADGNLEELPDLTEARGVVEELGWNISEDSPHLPALARALGALGGLGVLPSRDRIRVYAEAASHVARNDVTVVTEADAEIRALVAAAGTALYDAFLTALRRLATENQLARQRGRVPGQRATTIPTA</sequence>
<dbReference type="Pfam" id="PF13411">
    <property type="entry name" value="MerR_1"/>
    <property type="match status" value="1"/>
</dbReference>
<name>A0A3A5HAG5_9ACTN</name>
<dbReference type="PANTHER" id="PTHR30204:SF98">
    <property type="entry name" value="HTH-TYPE TRANSCRIPTIONAL REGULATOR ADHR"/>
    <property type="match status" value="1"/>
</dbReference>
<dbReference type="SMART" id="SM00422">
    <property type="entry name" value="HTH_MERR"/>
    <property type="match status" value="1"/>
</dbReference>
<dbReference type="EMBL" id="QYRP01000002">
    <property type="protein sequence ID" value="RJS45017.1"/>
    <property type="molecule type" value="Genomic_DNA"/>
</dbReference>
<comment type="caution">
    <text evidence="3">The sequence shown here is derived from an EMBL/GenBank/DDBJ whole genome shotgun (WGS) entry which is preliminary data.</text>
</comment>
<reference evidence="4" key="1">
    <citation type="submission" date="2018-09" db="EMBL/GenBank/DDBJ databases">
        <authorList>
            <person name="Zhu H."/>
        </authorList>
    </citation>
    <scope>NUCLEOTIDE SEQUENCE [LARGE SCALE GENOMIC DNA]</scope>
    <source>
        <strain evidence="4">K1W22B-1</strain>
    </source>
</reference>
<evidence type="ECO:0000256" key="1">
    <source>
        <dbReference type="ARBA" id="ARBA00023125"/>
    </source>
</evidence>
<dbReference type="GO" id="GO:0003700">
    <property type="term" value="F:DNA-binding transcription factor activity"/>
    <property type="evidence" value="ECO:0007669"/>
    <property type="project" value="InterPro"/>
</dbReference>
<feature type="domain" description="HTH merR-type" evidence="2">
    <location>
        <begin position="49"/>
        <end position="119"/>
    </location>
</feature>
<keyword evidence="4" id="KW-1185">Reference proteome</keyword>
<keyword evidence="1" id="KW-0238">DNA-binding</keyword>
<dbReference type="Proteomes" id="UP000276542">
    <property type="component" value="Unassembled WGS sequence"/>
</dbReference>
<evidence type="ECO:0000313" key="4">
    <source>
        <dbReference type="Proteomes" id="UP000276542"/>
    </source>
</evidence>
<dbReference type="PROSITE" id="PS50937">
    <property type="entry name" value="HTH_MERR_2"/>
    <property type="match status" value="1"/>
</dbReference>
<dbReference type="OrthoDB" id="5242095at2"/>
<accession>A0A3A5HAG5</accession>
<dbReference type="PRINTS" id="PR00040">
    <property type="entry name" value="HTHMERR"/>
</dbReference>
<evidence type="ECO:0000313" key="3">
    <source>
        <dbReference type="EMBL" id="RJS45017.1"/>
    </source>
</evidence>
<dbReference type="InterPro" id="IPR000551">
    <property type="entry name" value="MerR-type_HTH_dom"/>
</dbReference>
<dbReference type="AlphaFoldDB" id="A0A3A5HAG5"/>
<dbReference type="SUPFAM" id="SSF46955">
    <property type="entry name" value="Putative DNA-binding domain"/>
    <property type="match status" value="1"/>
</dbReference>
<dbReference type="GO" id="GO:0003677">
    <property type="term" value="F:DNA binding"/>
    <property type="evidence" value="ECO:0007669"/>
    <property type="project" value="UniProtKB-KW"/>
</dbReference>
<proteinExistence type="predicted"/>
<evidence type="ECO:0000259" key="2">
    <source>
        <dbReference type="PROSITE" id="PS50937"/>
    </source>
</evidence>
<gene>
    <name evidence="3" type="ORF">D4739_01340</name>
</gene>
<dbReference type="InterPro" id="IPR009061">
    <property type="entry name" value="DNA-bd_dom_put_sf"/>
</dbReference>
<dbReference type="Gene3D" id="1.10.1660.10">
    <property type="match status" value="1"/>
</dbReference>
<dbReference type="PANTHER" id="PTHR30204">
    <property type="entry name" value="REDOX-CYCLING DRUG-SENSING TRANSCRIPTIONAL ACTIVATOR SOXR"/>
    <property type="match status" value="1"/>
</dbReference>
<protein>
    <submittedName>
        <fullName evidence="3">MerR family transcriptional regulator</fullName>
    </submittedName>
</protein>
<organism evidence="3 4">
    <name type="scientific">Nocardioides cavernaquae</name>
    <dbReference type="NCBI Taxonomy" id="2321396"/>
    <lineage>
        <taxon>Bacteria</taxon>
        <taxon>Bacillati</taxon>
        <taxon>Actinomycetota</taxon>
        <taxon>Actinomycetes</taxon>
        <taxon>Propionibacteriales</taxon>
        <taxon>Nocardioidaceae</taxon>
        <taxon>Nocardioides</taxon>
    </lineage>
</organism>